<evidence type="ECO:0000313" key="3">
    <source>
        <dbReference type="Proteomes" id="UP001057375"/>
    </source>
</evidence>
<keyword evidence="3" id="KW-1185">Reference proteome</keyword>
<evidence type="ECO:0000313" key="2">
    <source>
        <dbReference type="EMBL" id="GKT35740.1"/>
    </source>
</evidence>
<gene>
    <name evidence="2" type="ORF">ADUPG1_008836</name>
</gene>
<name>A0ABQ5KXH7_9EUKA</name>
<dbReference type="SUPFAM" id="SSF48371">
    <property type="entry name" value="ARM repeat"/>
    <property type="match status" value="1"/>
</dbReference>
<feature type="non-terminal residue" evidence="2">
    <location>
        <position position="889"/>
    </location>
</feature>
<accession>A0ABQ5KXH7</accession>
<sequence>MTEKEENYLENINLFSHDSFDDSISIEDLISLISNCTNQFSDLSQAHISITAHEESCKKEKEKKEDETEDEAKKEEKDEVLEGMRKEKWKIEKDIKESLTKLVRNLDLSKISGSDIKVLNGAFWIFADKVLEVDQGLVLQYLEYIGKLGLFMFFANHTLEHELDQLMLFPIFLDKFEKERFVFKYTEITTFGRKLYETTHSQDLVLSLIREDLSPVDRIIVNSYFRILRFCFPSIYRGNVEVIFGKLVDLYSKTPGAIHNFPAFSHVFNYLLWSDSINLKDAIHLKKLQDSFHMLSDLFPDYFEDSNVYCIYMSILAFKSKIELSLKDVRQAFIGTLLSHIVICPSLYKKDKFIPIECFNLLRGISYRADSPIRVAVFDIFKGSLVPWLYESAFSLNTLNMLIKAFWSVCIVAEQKEMLWKEYFVPHVMRRTLEPDIQEHFHECWACLGAMVCFSSHKNIQKSVFEEYIRVYMVDWGKKLLKEKAFDALKHWCWILSNCCSYVEMKRNSTIVMLGDITVSIINFLIKKENYTGALKGISFLKDMCQNPKDADTRESVLFLIHEHVIEWLDTTKTWKKPNDSTLCISNFIFGLIWNISVSSPCRSLIMNWFLADVTKFMREMAHGMIELEFKDCWKASGILYCLVYSQELINNVFESVKDFLADWIRWCNDDGVPMDALKYVSWFVGIICARKKIFFEILHSFPDILMELIRQTTQIFSKKNLTDPQKKIVDVSIRETKKIVGFVAKFFCLQQQISTHSEYPGDFKWELPFNLKQSLQSQAHEGEEEHEGQGGEITVTGEDSAVSMGVLKQYTRDDLDFVSDDEHPTPHCSGKVVLYEGFNTKGLQSEDLSQCIQARISNCLERLVCSWIFGCANCSELYYDASSGKLKP</sequence>
<reference evidence="2" key="1">
    <citation type="submission" date="2022-03" db="EMBL/GenBank/DDBJ databases">
        <title>Draft genome sequence of Aduncisulcus paluster, a free-living microaerophilic Fornicata.</title>
        <authorList>
            <person name="Yuyama I."/>
            <person name="Kume K."/>
            <person name="Tamura T."/>
            <person name="Inagaki Y."/>
            <person name="Hashimoto T."/>
        </authorList>
    </citation>
    <scope>NUCLEOTIDE SEQUENCE</scope>
    <source>
        <strain evidence="2">NY0171</strain>
    </source>
</reference>
<evidence type="ECO:0008006" key="4">
    <source>
        <dbReference type="Google" id="ProtNLM"/>
    </source>
</evidence>
<comment type="caution">
    <text evidence="2">The sequence shown here is derived from an EMBL/GenBank/DDBJ whole genome shotgun (WGS) entry which is preliminary data.</text>
</comment>
<evidence type="ECO:0000256" key="1">
    <source>
        <dbReference type="SAM" id="MobiDB-lite"/>
    </source>
</evidence>
<dbReference type="InterPro" id="IPR016024">
    <property type="entry name" value="ARM-type_fold"/>
</dbReference>
<organism evidence="2 3">
    <name type="scientific">Aduncisulcus paluster</name>
    <dbReference type="NCBI Taxonomy" id="2918883"/>
    <lineage>
        <taxon>Eukaryota</taxon>
        <taxon>Metamonada</taxon>
        <taxon>Carpediemonas-like organisms</taxon>
        <taxon>Aduncisulcus</taxon>
    </lineage>
</organism>
<feature type="region of interest" description="Disordered" evidence="1">
    <location>
        <begin position="54"/>
        <end position="78"/>
    </location>
</feature>
<dbReference type="EMBL" id="BQXS01011055">
    <property type="protein sequence ID" value="GKT35740.1"/>
    <property type="molecule type" value="Genomic_DNA"/>
</dbReference>
<protein>
    <recommendedName>
        <fullName evidence="4">Telomere-associated protein Rif1 N-terminal domain-containing protein</fullName>
    </recommendedName>
</protein>
<dbReference type="Proteomes" id="UP001057375">
    <property type="component" value="Unassembled WGS sequence"/>
</dbReference>
<proteinExistence type="predicted"/>